<gene>
    <name evidence="2" type="ORF">L203_106402</name>
</gene>
<dbReference type="Proteomes" id="UP000094043">
    <property type="component" value="Chromosome 8"/>
</dbReference>
<keyword evidence="3" id="KW-1185">Reference proteome</keyword>
<dbReference type="AlphaFoldDB" id="A0AAJ8JZ19"/>
<dbReference type="EMBL" id="CP143791">
    <property type="protein sequence ID" value="WVN91148.1"/>
    <property type="molecule type" value="Genomic_DNA"/>
</dbReference>
<feature type="compositionally biased region" description="Polar residues" evidence="1">
    <location>
        <begin position="114"/>
        <end position="138"/>
    </location>
</feature>
<dbReference type="RefSeq" id="XP_066071848.1">
    <property type="nucleotide sequence ID" value="XM_066215751.1"/>
</dbReference>
<sequence>MSKAPLLLYHPGLLPSSIDQSQRLYNQPPTGHTSPPPSSAFYPTAFNVNIPQSISSIPQFTMPDPNRPSDSQNSQQSGWDKYSLDRPSSLASLPTITGGNSEDYGSKFLPLPGTQPTAQSQRSDNQTAFTGSHQPGNWTSQPPAQSATAASSFSAGLPTVPVETTIAGIRRYYGNVQGQIVQNEEAIKGLQASLAKKDA</sequence>
<dbReference type="KEGG" id="cdep:91090610"/>
<organism evidence="2 3">
    <name type="scientific">Cryptococcus depauperatus CBS 7841</name>
    <dbReference type="NCBI Taxonomy" id="1295531"/>
    <lineage>
        <taxon>Eukaryota</taxon>
        <taxon>Fungi</taxon>
        <taxon>Dikarya</taxon>
        <taxon>Basidiomycota</taxon>
        <taxon>Agaricomycotina</taxon>
        <taxon>Tremellomycetes</taxon>
        <taxon>Tremellales</taxon>
        <taxon>Cryptococcaceae</taxon>
        <taxon>Cryptococcus</taxon>
    </lineage>
</organism>
<dbReference type="GeneID" id="91090610"/>
<proteinExistence type="predicted"/>
<feature type="compositionally biased region" description="Polar residues" evidence="1">
    <location>
        <begin position="46"/>
        <end position="59"/>
    </location>
</feature>
<feature type="compositionally biased region" description="Polar residues" evidence="1">
    <location>
        <begin position="68"/>
        <end position="78"/>
    </location>
</feature>
<evidence type="ECO:0000256" key="1">
    <source>
        <dbReference type="SAM" id="MobiDB-lite"/>
    </source>
</evidence>
<protein>
    <submittedName>
        <fullName evidence="2">Uncharacterized protein</fullName>
    </submittedName>
</protein>
<feature type="compositionally biased region" description="Polar residues" evidence="1">
    <location>
        <begin position="19"/>
        <end position="33"/>
    </location>
</feature>
<reference evidence="2" key="3">
    <citation type="submission" date="2024-01" db="EMBL/GenBank/DDBJ databases">
        <authorList>
            <person name="Coelho M.A."/>
            <person name="David-Palma M."/>
            <person name="Shea T."/>
            <person name="Sun S."/>
            <person name="Cuomo C.A."/>
            <person name="Heitman J."/>
        </authorList>
    </citation>
    <scope>NUCLEOTIDE SEQUENCE</scope>
    <source>
        <strain evidence="2">CBS 7841</strain>
    </source>
</reference>
<reference evidence="2" key="2">
    <citation type="journal article" date="2022" name="Elife">
        <title>Obligate sexual reproduction of a homothallic fungus closely related to the Cryptococcus pathogenic species complex.</title>
        <authorList>
            <person name="Passer A.R."/>
            <person name="Clancey S.A."/>
            <person name="Shea T."/>
            <person name="David-Palma M."/>
            <person name="Averette A.F."/>
            <person name="Boekhout T."/>
            <person name="Porcel B.M."/>
            <person name="Nowrousian M."/>
            <person name="Cuomo C.A."/>
            <person name="Sun S."/>
            <person name="Heitman J."/>
            <person name="Coelho M.A."/>
        </authorList>
    </citation>
    <scope>NUCLEOTIDE SEQUENCE</scope>
    <source>
        <strain evidence="2">CBS 7841</strain>
    </source>
</reference>
<evidence type="ECO:0000313" key="2">
    <source>
        <dbReference type="EMBL" id="WVN91148.1"/>
    </source>
</evidence>
<reference evidence="2" key="1">
    <citation type="submission" date="2016-06" db="EMBL/GenBank/DDBJ databases">
        <authorList>
            <person name="Cuomo C."/>
            <person name="Litvintseva A."/>
            <person name="Heitman J."/>
            <person name="Chen Y."/>
            <person name="Sun S."/>
            <person name="Springer D."/>
            <person name="Dromer F."/>
            <person name="Young S."/>
            <person name="Zeng Q."/>
            <person name="Chapman S."/>
            <person name="Gujja S."/>
            <person name="Saif S."/>
            <person name="Birren B."/>
        </authorList>
    </citation>
    <scope>NUCLEOTIDE SEQUENCE</scope>
    <source>
        <strain evidence="2">CBS 7841</strain>
    </source>
</reference>
<feature type="compositionally biased region" description="Low complexity" evidence="1">
    <location>
        <begin position="139"/>
        <end position="155"/>
    </location>
</feature>
<name>A0AAJ8JZ19_9TREE</name>
<feature type="compositionally biased region" description="Polar residues" evidence="1">
    <location>
        <begin position="89"/>
        <end position="100"/>
    </location>
</feature>
<feature type="region of interest" description="Disordered" evidence="1">
    <location>
        <begin position="19"/>
        <end position="159"/>
    </location>
</feature>
<accession>A0AAJ8JZ19</accession>
<evidence type="ECO:0000313" key="3">
    <source>
        <dbReference type="Proteomes" id="UP000094043"/>
    </source>
</evidence>